<protein>
    <submittedName>
        <fullName evidence="2">Uncharacterized protein</fullName>
    </submittedName>
</protein>
<organism evidence="1 2">
    <name type="scientific">Panagrolaimus sp. ES5</name>
    <dbReference type="NCBI Taxonomy" id="591445"/>
    <lineage>
        <taxon>Eukaryota</taxon>
        <taxon>Metazoa</taxon>
        <taxon>Ecdysozoa</taxon>
        <taxon>Nematoda</taxon>
        <taxon>Chromadorea</taxon>
        <taxon>Rhabditida</taxon>
        <taxon>Tylenchina</taxon>
        <taxon>Panagrolaimomorpha</taxon>
        <taxon>Panagrolaimoidea</taxon>
        <taxon>Panagrolaimidae</taxon>
        <taxon>Panagrolaimus</taxon>
    </lineage>
</organism>
<dbReference type="WBParaSite" id="ES5_v2.g25062.t1">
    <property type="protein sequence ID" value="ES5_v2.g25062.t1"/>
    <property type="gene ID" value="ES5_v2.g25062"/>
</dbReference>
<evidence type="ECO:0000313" key="1">
    <source>
        <dbReference type="Proteomes" id="UP000887579"/>
    </source>
</evidence>
<accession>A0AC34G6G8</accession>
<dbReference type="Proteomes" id="UP000887579">
    <property type="component" value="Unplaced"/>
</dbReference>
<name>A0AC34G6G8_9BILA</name>
<reference evidence="2" key="1">
    <citation type="submission" date="2022-11" db="UniProtKB">
        <authorList>
            <consortium name="WormBaseParasite"/>
        </authorList>
    </citation>
    <scope>IDENTIFICATION</scope>
</reference>
<proteinExistence type="predicted"/>
<evidence type="ECO:0000313" key="2">
    <source>
        <dbReference type="WBParaSite" id="ES5_v2.g25062.t1"/>
    </source>
</evidence>
<sequence length="124" mass="13940">MARDAKPKKGAAVAVVKGVSVSDARRRKPSRKGREKEEDTNTKGNSDKTRQMQSSKEFEGGTETCHLNFKTNPAALDRDRPLSRLQQQRFEEFTRDAVKKGVKGILDQYGTNLKGYVPTDITRK</sequence>